<dbReference type="InterPro" id="IPR050482">
    <property type="entry name" value="Sensor_HK_TwoCompSys"/>
</dbReference>
<keyword evidence="6 13" id="KW-0418">Kinase</keyword>
<evidence type="ECO:0000256" key="5">
    <source>
        <dbReference type="ARBA" id="ARBA00022741"/>
    </source>
</evidence>
<dbReference type="SUPFAM" id="SSF55874">
    <property type="entry name" value="ATPase domain of HSP90 chaperone/DNA topoisomerase II/histidine kinase"/>
    <property type="match status" value="1"/>
</dbReference>
<evidence type="ECO:0000256" key="8">
    <source>
        <dbReference type="ARBA" id="ARBA00023012"/>
    </source>
</evidence>
<keyword evidence="14" id="KW-1185">Reference proteome</keyword>
<keyword evidence="10" id="KW-0812">Transmembrane</keyword>
<dbReference type="RefSeq" id="WP_323449508.1">
    <property type="nucleotide sequence ID" value="NZ_BSBI01000011.1"/>
</dbReference>
<feature type="compositionally biased region" description="Low complexity" evidence="9">
    <location>
        <begin position="43"/>
        <end position="62"/>
    </location>
</feature>
<evidence type="ECO:0000256" key="3">
    <source>
        <dbReference type="ARBA" id="ARBA00022553"/>
    </source>
</evidence>
<dbReference type="Gene3D" id="3.30.565.10">
    <property type="entry name" value="Histidine kinase-like ATPase, C-terminal domain"/>
    <property type="match status" value="1"/>
</dbReference>
<dbReference type="PANTHER" id="PTHR24421">
    <property type="entry name" value="NITRATE/NITRITE SENSOR PROTEIN NARX-RELATED"/>
    <property type="match status" value="1"/>
</dbReference>
<dbReference type="InterPro" id="IPR025828">
    <property type="entry name" value="Put_sensor_dom"/>
</dbReference>
<name>A0ABQ5P4G8_9ACTN</name>
<organism evidence="13 14">
    <name type="scientific">Streptomyces yaizuensis</name>
    <dbReference type="NCBI Taxonomy" id="2989713"/>
    <lineage>
        <taxon>Bacteria</taxon>
        <taxon>Bacillati</taxon>
        <taxon>Actinomycetota</taxon>
        <taxon>Actinomycetes</taxon>
        <taxon>Kitasatosporales</taxon>
        <taxon>Streptomycetaceae</taxon>
        <taxon>Streptomyces</taxon>
    </lineage>
</organism>
<feature type="compositionally biased region" description="Basic and acidic residues" evidence="9">
    <location>
        <begin position="15"/>
        <end position="42"/>
    </location>
</feature>
<evidence type="ECO:0000256" key="4">
    <source>
        <dbReference type="ARBA" id="ARBA00022679"/>
    </source>
</evidence>
<feature type="compositionally biased region" description="Gly residues" evidence="9">
    <location>
        <begin position="63"/>
        <end position="73"/>
    </location>
</feature>
<reference evidence="13 14" key="1">
    <citation type="submission" date="2022-10" db="EMBL/GenBank/DDBJ databases">
        <title>Draft genome sequence of Streptomyces sp. YSPA8.</title>
        <authorList>
            <person name="Moriuchi R."/>
            <person name="Dohra H."/>
            <person name="Yamamura H."/>
            <person name="Kodani S."/>
        </authorList>
    </citation>
    <scope>NUCLEOTIDE SEQUENCE [LARGE SCALE GENOMIC DNA]</scope>
    <source>
        <strain evidence="13 14">YSPA8</strain>
    </source>
</reference>
<evidence type="ECO:0000256" key="1">
    <source>
        <dbReference type="ARBA" id="ARBA00000085"/>
    </source>
</evidence>
<keyword evidence="8" id="KW-0902">Two-component regulatory system</keyword>
<dbReference type="PANTHER" id="PTHR24421:SF10">
    <property type="entry name" value="NITRATE_NITRITE SENSOR PROTEIN NARQ"/>
    <property type="match status" value="1"/>
</dbReference>
<feature type="transmembrane region" description="Helical" evidence="10">
    <location>
        <begin position="196"/>
        <end position="217"/>
    </location>
</feature>
<evidence type="ECO:0000256" key="7">
    <source>
        <dbReference type="ARBA" id="ARBA00022840"/>
    </source>
</evidence>
<evidence type="ECO:0000259" key="12">
    <source>
        <dbReference type="Pfam" id="PF13796"/>
    </source>
</evidence>
<evidence type="ECO:0000256" key="10">
    <source>
        <dbReference type="SAM" id="Phobius"/>
    </source>
</evidence>
<dbReference type="EC" id="2.7.13.3" evidence="2"/>
<dbReference type="CDD" id="cd16917">
    <property type="entry name" value="HATPase_UhpB-NarQ-NarX-like"/>
    <property type="match status" value="1"/>
</dbReference>
<keyword evidence="7" id="KW-0067">ATP-binding</keyword>
<dbReference type="GO" id="GO:0016301">
    <property type="term" value="F:kinase activity"/>
    <property type="evidence" value="ECO:0007669"/>
    <property type="project" value="UniProtKB-KW"/>
</dbReference>
<gene>
    <name evidence="13" type="ORF">SYYSPA8_24420</name>
</gene>
<keyword evidence="3" id="KW-0597">Phosphoprotein</keyword>
<evidence type="ECO:0000259" key="11">
    <source>
        <dbReference type="Pfam" id="PF07730"/>
    </source>
</evidence>
<feature type="region of interest" description="Disordered" evidence="9">
    <location>
        <begin position="1"/>
        <end position="85"/>
    </location>
</feature>
<feature type="domain" description="Signal transduction histidine kinase subgroup 3 dimerisation and phosphoacceptor" evidence="11">
    <location>
        <begin position="265"/>
        <end position="330"/>
    </location>
</feature>
<dbReference type="InterPro" id="IPR011712">
    <property type="entry name" value="Sig_transdc_His_kin_sub3_dim/P"/>
</dbReference>
<keyword evidence="4" id="KW-0808">Transferase</keyword>
<sequence>MTVSSTPSDAAFRAAGDDRRRVPSPHRAPDRTADRAPDRAPADEAGLAGLPGSAGSAALPGSAGSGGSGGLGKAGDDRPPPPRLAYDGHTWKEIAHLVADLPLAIVGFVYATFTIMVGATLSVTVVGLPLLVLALAGARLLGKGERARARKLLGVRIDEPSPPHGGRRDIGVTARLWEALKDPVGWRTMLFCLIRLPWGLLTFTVVTVGLFVLWPVLPFIVRGLANADRAMVRGLLSPSDELERRVAELESDRGVVVDTAAADLRRIERDLHDGAQARLVALAMGLGLAKEKLLEDPDAAAAMVDEAHGEVKLALQELRDLARGIHPAVLTDRGLNAALSSVAARCTAPVRVAVDLAERPAAAIEGIAYFTVSELLQNISKHARAGSANVEVWRAGDRLLLQVDDDGVGGASLDRGTGLAGLAERLGAVDGLLVVESPVGGPTTVTVEVPWRDRPRG</sequence>
<keyword evidence="10" id="KW-0472">Membrane</keyword>
<proteinExistence type="predicted"/>
<dbReference type="Gene3D" id="1.20.5.1930">
    <property type="match status" value="1"/>
</dbReference>
<comment type="catalytic activity">
    <reaction evidence="1">
        <text>ATP + protein L-histidine = ADP + protein N-phospho-L-histidine.</text>
        <dbReference type="EC" id="2.7.13.3"/>
    </reaction>
</comment>
<dbReference type="Pfam" id="PF07730">
    <property type="entry name" value="HisKA_3"/>
    <property type="match status" value="1"/>
</dbReference>
<dbReference type="InterPro" id="IPR036890">
    <property type="entry name" value="HATPase_C_sf"/>
</dbReference>
<dbReference type="EMBL" id="BSBI01000011">
    <property type="protein sequence ID" value="GLF97503.1"/>
    <property type="molecule type" value="Genomic_DNA"/>
</dbReference>
<feature type="transmembrane region" description="Helical" evidence="10">
    <location>
        <begin position="119"/>
        <end position="141"/>
    </location>
</feature>
<feature type="domain" description="Putative sensor" evidence="12">
    <location>
        <begin position="96"/>
        <end position="214"/>
    </location>
</feature>
<accession>A0ABQ5P4G8</accession>
<feature type="transmembrane region" description="Helical" evidence="10">
    <location>
        <begin position="94"/>
        <end position="113"/>
    </location>
</feature>
<evidence type="ECO:0000256" key="2">
    <source>
        <dbReference type="ARBA" id="ARBA00012438"/>
    </source>
</evidence>
<evidence type="ECO:0000256" key="6">
    <source>
        <dbReference type="ARBA" id="ARBA00022777"/>
    </source>
</evidence>
<evidence type="ECO:0000256" key="9">
    <source>
        <dbReference type="SAM" id="MobiDB-lite"/>
    </source>
</evidence>
<dbReference type="Proteomes" id="UP001291653">
    <property type="component" value="Unassembled WGS sequence"/>
</dbReference>
<keyword evidence="10" id="KW-1133">Transmembrane helix</keyword>
<dbReference type="Pfam" id="PF13796">
    <property type="entry name" value="Sensor"/>
    <property type="match status" value="1"/>
</dbReference>
<protein>
    <recommendedName>
        <fullName evidence="2">histidine kinase</fullName>
        <ecNumber evidence="2">2.7.13.3</ecNumber>
    </recommendedName>
</protein>
<keyword evidence="5" id="KW-0547">Nucleotide-binding</keyword>
<comment type="caution">
    <text evidence="13">The sequence shown here is derived from an EMBL/GenBank/DDBJ whole genome shotgun (WGS) entry which is preliminary data.</text>
</comment>
<evidence type="ECO:0000313" key="14">
    <source>
        <dbReference type="Proteomes" id="UP001291653"/>
    </source>
</evidence>
<evidence type="ECO:0000313" key="13">
    <source>
        <dbReference type="EMBL" id="GLF97503.1"/>
    </source>
</evidence>